<dbReference type="InParanoid" id="H0EGC7"/>
<gene>
    <name evidence="2" type="ORF">M7I_1543</name>
</gene>
<evidence type="ECO:0000313" key="2">
    <source>
        <dbReference type="EMBL" id="EHL02462.1"/>
    </source>
</evidence>
<organism evidence="2 3">
    <name type="scientific">Glarea lozoyensis (strain ATCC 74030 / MF5533)</name>
    <dbReference type="NCBI Taxonomy" id="1104152"/>
    <lineage>
        <taxon>Eukaryota</taxon>
        <taxon>Fungi</taxon>
        <taxon>Dikarya</taxon>
        <taxon>Ascomycota</taxon>
        <taxon>Pezizomycotina</taxon>
        <taxon>Leotiomycetes</taxon>
        <taxon>Helotiales</taxon>
        <taxon>Helotiaceae</taxon>
        <taxon>Glarea</taxon>
    </lineage>
</organism>
<dbReference type="EMBL" id="AGUE01000023">
    <property type="protein sequence ID" value="EHL02462.1"/>
    <property type="molecule type" value="Genomic_DNA"/>
</dbReference>
<comment type="caution">
    <text evidence="2">The sequence shown here is derived from an EMBL/GenBank/DDBJ whole genome shotgun (WGS) entry which is preliminary data.</text>
</comment>
<protein>
    <submittedName>
        <fullName evidence="2">Uncharacterized protein</fullName>
    </submittedName>
</protein>
<dbReference type="AlphaFoldDB" id="H0EGC7"/>
<dbReference type="HOGENOM" id="CLU_105520_0_0_1"/>
<proteinExistence type="predicted"/>
<accession>H0EGC7</accession>
<evidence type="ECO:0000256" key="1">
    <source>
        <dbReference type="SAM" id="MobiDB-lite"/>
    </source>
</evidence>
<evidence type="ECO:0000313" key="3">
    <source>
        <dbReference type="Proteomes" id="UP000005446"/>
    </source>
</evidence>
<dbReference type="OrthoDB" id="26149at2759"/>
<feature type="compositionally biased region" description="Polar residues" evidence="1">
    <location>
        <begin position="106"/>
        <end position="120"/>
    </location>
</feature>
<keyword evidence="3" id="KW-1185">Reference proteome</keyword>
<name>H0EGC7_GLAL7</name>
<feature type="region of interest" description="Disordered" evidence="1">
    <location>
        <begin position="83"/>
        <end position="120"/>
    </location>
</feature>
<sequence length="190" mass="20685">MEISRLVTALCRVFETYKGKELSNLASVRARFFSMHPDIGRPLSFMVSQNKWPVVRSEGCDLLNDVAVFQPLMELLTGKDLIDPKSSTLQPTPASPASLAIEGLTPGQSSDTPQPHSQAAQMARLDRENALVLVSEMLKNRGSDMAVMRRAMFEDLLKGGGEIVLAAKEGGTVAPRTSRGADEILRELMG</sequence>
<reference evidence="2 3" key="1">
    <citation type="journal article" date="2012" name="Eukaryot. Cell">
        <title>Genome sequence of the fungus Glarea lozoyensis: the first genome sequence of a species from the Helotiaceae family.</title>
        <authorList>
            <person name="Youssar L."/>
            <person name="Gruening B.A."/>
            <person name="Erxleben A."/>
            <person name="Guenther S."/>
            <person name="Huettel W."/>
        </authorList>
    </citation>
    <scope>NUCLEOTIDE SEQUENCE [LARGE SCALE GENOMIC DNA]</scope>
    <source>
        <strain evidence="3">ATCC 74030 / MF5533</strain>
    </source>
</reference>
<dbReference type="Proteomes" id="UP000005446">
    <property type="component" value="Unassembled WGS sequence"/>
</dbReference>